<sequence>MYLRKMGSSENSSIQSNLASKTVGSSSLVSNSSNKMTRKSAGNMNAATSAQQLIHGKFAHQADHSGQSRDKEFAGFMTHHITHMPRIDESRNKDFADLLTSHTKRKTNINDRPFETKEFVGLLTGHITQKRRNDNGSFGYMQYADMLTGYSTHNRANVELHTLQETFESTGAGTTLDISMLRNNNHTPISSGISNLTTTFSNKLNMENKDEEGTTLNIVD</sequence>
<name>A0ABS8WVI5_DATST</name>
<reference evidence="2 3" key="1">
    <citation type="journal article" date="2021" name="BMC Genomics">
        <title>Datura genome reveals duplications of psychoactive alkaloid biosynthetic genes and high mutation rate following tissue culture.</title>
        <authorList>
            <person name="Rajewski A."/>
            <person name="Carter-House D."/>
            <person name="Stajich J."/>
            <person name="Litt A."/>
        </authorList>
    </citation>
    <scope>NUCLEOTIDE SEQUENCE [LARGE SCALE GENOMIC DNA]</scope>
    <source>
        <strain evidence="2">AR-01</strain>
    </source>
</reference>
<protein>
    <submittedName>
        <fullName evidence="2">Uncharacterized protein</fullName>
    </submittedName>
</protein>
<feature type="region of interest" description="Disordered" evidence="1">
    <location>
        <begin position="1"/>
        <end position="44"/>
    </location>
</feature>
<evidence type="ECO:0000313" key="2">
    <source>
        <dbReference type="EMBL" id="MCE3215228.1"/>
    </source>
</evidence>
<proteinExistence type="predicted"/>
<dbReference type="EMBL" id="JACEIK010010515">
    <property type="protein sequence ID" value="MCE3215228.1"/>
    <property type="molecule type" value="Genomic_DNA"/>
</dbReference>
<feature type="compositionally biased region" description="Polar residues" evidence="1">
    <location>
        <begin position="8"/>
        <end position="19"/>
    </location>
</feature>
<organism evidence="2 3">
    <name type="scientific">Datura stramonium</name>
    <name type="common">Jimsonweed</name>
    <name type="synonym">Common thornapple</name>
    <dbReference type="NCBI Taxonomy" id="4076"/>
    <lineage>
        <taxon>Eukaryota</taxon>
        <taxon>Viridiplantae</taxon>
        <taxon>Streptophyta</taxon>
        <taxon>Embryophyta</taxon>
        <taxon>Tracheophyta</taxon>
        <taxon>Spermatophyta</taxon>
        <taxon>Magnoliopsida</taxon>
        <taxon>eudicotyledons</taxon>
        <taxon>Gunneridae</taxon>
        <taxon>Pentapetalae</taxon>
        <taxon>asterids</taxon>
        <taxon>lamiids</taxon>
        <taxon>Solanales</taxon>
        <taxon>Solanaceae</taxon>
        <taxon>Solanoideae</taxon>
        <taxon>Datureae</taxon>
        <taxon>Datura</taxon>
    </lineage>
</organism>
<gene>
    <name evidence="2" type="ORF">HAX54_001400</name>
</gene>
<comment type="caution">
    <text evidence="2">The sequence shown here is derived from an EMBL/GenBank/DDBJ whole genome shotgun (WGS) entry which is preliminary data.</text>
</comment>
<feature type="compositionally biased region" description="Low complexity" evidence="1">
    <location>
        <begin position="20"/>
        <end position="35"/>
    </location>
</feature>
<accession>A0ABS8WVI5</accession>
<feature type="non-terminal residue" evidence="2">
    <location>
        <position position="220"/>
    </location>
</feature>
<evidence type="ECO:0000256" key="1">
    <source>
        <dbReference type="SAM" id="MobiDB-lite"/>
    </source>
</evidence>
<keyword evidence="3" id="KW-1185">Reference proteome</keyword>
<evidence type="ECO:0000313" key="3">
    <source>
        <dbReference type="Proteomes" id="UP000823775"/>
    </source>
</evidence>
<dbReference type="Proteomes" id="UP000823775">
    <property type="component" value="Unassembled WGS sequence"/>
</dbReference>